<feature type="region of interest" description="Disordered" evidence="1">
    <location>
        <begin position="35"/>
        <end position="54"/>
    </location>
</feature>
<comment type="caution">
    <text evidence="2">The sequence shown here is derived from an EMBL/GenBank/DDBJ whole genome shotgun (WGS) entry which is preliminary data.</text>
</comment>
<feature type="region of interest" description="Disordered" evidence="1">
    <location>
        <begin position="89"/>
        <end position="123"/>
    </location>
</feature>
<reference evidence="2" key="1">
    <citation type="submission" date="2018-11" db="EMBL/GenBank/DDBJ databases">
        <authorList>
            <consortium name="Pathogen Informatics"/>
        </authorList>
    </citation>
    <scope>NUCLEOTIDE SEQUENCE</scope>
</reference>
<feature type="compositionally biased region" description="Polar residues" evidence="1">
    <location>
        <begin position="275"/>
        <end position="285"/>
    </location>
</feature>
<evidence type="ECO:0000256" key="1">
    <source>
        <dbReference type="SAM" id="MobiDB-lite"/>
    </source>
</evidence>
<accession>A0A3S5BAW1</accession>
<feature type="compositionally biased region" description="Basic and acidic residues" evidence="1">
    <location>
        <begin position="98"/>
        <end position="121"/>
    </location>
</feature>
<name>A0A3S5BAW1_9PLAT</name>
<proteinExistence type="predicted"/>
<feature type="region of interest" description="Disordered" evidence="1">
    <location>
        <begin position="238"/>
        <end position="305"/>
    </location>
</feature>
<dbReference type="AlphaFoldDB" id="A0A3S5BAW1"/>
<protein>
    <submittedName>
        <fullName evidence="2">Uncharacterized protein</fullName>
    </submittedName>
</protein>
<organism evidence="2 3">
    <name type="scientific">Protopolystoma xenopodis</name>
    <dbReference type="NCBI Taxonomy" id="117903"/>
    <lineage>
        <taxon>Eukaryota</taxon>
        <taxon>Metazoa</taxon>
        <taxon>Spiralia</taxon>
        <taxon>Lophotrochozoa</taxon>
        <taxon>Platyhelminthes</taxon>
        <taxon>Monogenea</taxon>
        <taxon>Polyopisthocotylea</taxon>
        <taxon>Polystomatidea</taxon>
        <taxon>Polystomatidae</taxon>
        <taxon>Protopolystoma</taxon>
    </lineage>
</organism>
<gene>
    <name evidence="2" type="ORF">PXEA_LOCUS32416</name>
</gene>
<evidence type="ECO:0000313" key="3">
    <source>
        <dbReference type="Proteomes" id="UP000784294"/>
    </source>
</evidence>
<dbReference type="EMBL" id="CAAALY010259654">
    <property type="protein sequence ID" value="VEL38976.1"/>
    <property type="molecule type" value="Genomic_DNA"/>
</dbReference>
<dbReference type="Proteomes" id="UP000784294">
    <property type="component" value="Unassembled WGS sequence"/>
</dbReference>
<feature type="region of interest" description="Disordered" evidence="1">
    <location>
        <begin position="1"/>
        <end position="30"/>
    </location>
</feature>
<evidence type="ECO:0000313" key="2">
    <source>
        <dbReference type="EMBL" id="VEL38976.1"/>
    </source>
</evidence>
<sequence>MPQLNGPARSTSSLGLRAGPPARLPVCQPVDRSVGWPDRGLLRPGHERKKQPRRGLRTHLTGYVPVWLWLCTVGLDVWSSELGPVRRAGVVQRRGKRGERGDQMSETEQSRPDALEKRLRQSENTLATRRGGLRIDWKGRRELKAGGYRAGLAIYGRHRLVGAQTKDEYELGDGEAGLFFSNHLQPLGLSCGCWARVGHTGAGGRGRLLHVVEPKTVVTAVTAAPQHLNTSIQLISSPQLTSPHEGDQLFGSPGNTEDQRCTAPPVRRPAKPGCLSSTPSSLNTCAASSSPPASTVRGRSRTEVC</sequence>
<keyword evidence="3" id="KW-1185">Reference proteome</keyword>